<dbReference type="PANTHER" id="PTHR34297:SF2">
    <property type="entry name" value="ASP23_GLS24 FAMILY ENVELOPE STRESS RESPONSE PROTEIN"/>
    <property type="match status" value="1"/>
</dbReference>
<dbReference type="PATRIC" id="fig|52689.4.peg.1908"/>
<dbReference type="InterPro" id="IPR005531">
    <property type="entry name" value="Asp23"/>
</dbReference>
<evidence type="ECO:0000313" key="3">
    <source>
        <dbReference type="Proteomes" id="UP000036873"/>
    </source>
</evidence>
<gene>
    <name evidence="2" type="ORF">AKG39_12720</name>
</gene>
<sequence length="114" mass="12416">MKINSELGSIDITRKAIADIAGNAAMECYGLVGMAHKRGKDGLIEILSGDQANKGVGVKIEDERLIIDLYVIVEYAIKISVVAENIISNVKYNVEKQTSLKVKRISVNVVSVRV</sequence>
<proteinExistence type="inferred from homology"/>
<comment type="caution">
    <text evidence="2">The sequence shown here is derived from an EMBL/GenBank/DDBJ whole genome shotgun (WGS) entry which is preliminary data.</text>
</comment>
<evidence type="ECO:0000313" key="2">
    <source>
        <dbReference type="EMBL" id="KNZ41305.1"/>
    </source>
</evidence>
<dbReference type="EMBL" id="LGYO01000033">
    <property type="protein sequence ID" value="KNZ41305.1"/>
    <property type="molecule type" value="Genomic_DNA"/>
</dbReference>
<dbReference type="STRING" id="52689.AKG39_12720"/>
<accession>A0A0L6U0G1</accession>
<reference evidence="3" key="1">
    <citation type="submission" date="2015-07" db="EMBL/GenBank/DDBJ databases">
        <title>Draft genome sequence of Acetobacterium bakii DSM 8293, a potential psychrophilic chemical producer through syngas fermentation.</title>
        <authorList>
            <person name="Song Y."/>
            <person name="Hwang S."/>
            <person name="Cho B.-K."/>
        </authorList>
    </citation>
    <scope>NUCLEOTIDE SEQUENCE [LARGE SCALE GENOMIC DNA]</scope>
    <source>
        <strain evidence="3">DSM 8239</strain>
    </source>
</reference>
<name>A0A0L6U0G1_9FIRM</name>
<dbReference type="Pfam" id="PF03780">
    <property type="entry name" value="Asp23"/>
    <property type="match status" value="1"/>
</dbReference>
<dbReference type="OrthoDB" id="9791482at2"/>
<comment type="similarity">
    <text evidence="1">Belongs to the asp23 family.</text>
</comment>
<dbReference type="RefSeq" id="WP_050740917.1">
    <property type="nucleotide sequence ID" value="NZ_LGYO01000033.1"/>
</dbReference>
<dbReference type="PANTHER" id="PTHR34297">
    <property type="entry name" value="HYPOTHETICAL CYTOSOLIC PROTEIN-RELATED"/>
    <property type="match status" value="1"/>
</dbReference>
<keyword evidence="3" id="KW-1185">Reference proteome</keyword>
<organism evidence="2 3">
    <name type="scientific">Acetobacterium bakii</name>
    <dbReference type="NCBI Taxonomy" id="52689"/>
    <lineage>
        <taxon>Bacteria</taxon>
        <taxon>Bacillati</taxon>
        <taxon>Bacillota</taxon>
        <taxon>Clostridia</taxon>
        <taxon>Eubacteriales</taxon>
        <taxon>Eubacteriaceae</taxon>
        <taxon>Acetobacterium</taxon>
    </lineage>
</organism>
<dbReference type="AlphaFoldDB" id="A0A0L6U0G1"/>
<protein>
    <submittedName>
        <fullName evidence="2">Alkaline-shock protein</fullName>
    </submittedName>
</protein>
<dbReference type="Proteomes" id="UP000036873">
    <property type="component" value="Unassembled WGS sequence"/>
</dbReference>
<evidence type="ECO:0000256" key="1">
    <source>
        <dbReference type="ARBA" id="ARBA00005721"/>
    </source>
</evidence>